<dbReference type="EMBL" id="JAEKNQ010000044">
    <property type="protein sequence ID" value="MBJ7603896.1"/>
    <property type="molecule type" value="Genomic_DNA"/>
</dbReference>
<evidence type="ECO:0000313" key="5">
    <source>
        <dbReference type="Proteomes" id="UP000620075"/>
    </source>
</evidence>
<dbReference type="InterPro" id="IPR007312">
    <property type="entry name" value="Phosphoesterase"/>
</dbReference>
<keyword evidence="3" id="KW-0732">Signal</keyword>
<gene>
    <name evidence="4" type="ORF">JF888_11985</name>
</gene>
<dbReference type="PANTHER" id="PTHR31956">
    <property type="entry name" value="NON-SPECIFIC PHOSPHOLIPASE C4-RELATED"/>
    <property type="match status" value="1"/>
</dbReference>
<dbReference type="PANTHER" id="PTHR31956:SF1">
    <property type="entry name" value="NON-SPECIFIC PHOSPHOLIPASE C1"/>
    <property type="match status" value="1"/>
</dbReference>
<dbReference type="CDD" id="cd16013">
    <property type="entry name" value="AcpA"/>
    <property type="match status" value="1"/>
</dbReference>
<feature type="chain" id="PRO_5037128051" evidence="3">
    <location>
        <begin position="26"/>
        <end position="487"/>
    </location>
</feature>
<comment type="caution">
    <text evidence="4">The sequence shown here is derived from an EMBL/GenBank/DDBJ whole genome shotgun (WGS) entry which is preliminary data.</text>
</comment>
<dbReference type="Pfam" id="PF04185">
    <property type="entry name" value="Phosphoesterase"/>
    <property type="match status" value="1"/>
</dbReference>
<dbReference type="Gene3D" id="3.40.720.10">
    <property type="entry name" value="Alkaline Phosphatase, subunit A"/>
    <property type="match status" value="2"/>
</dbReference>
<evidence type="ECO:0000313" key="4">
    <source>
        <dbReference type="EMBL" id="MBJ7603896.1"/>
    </source>
</evidence>
<feature type="region of interest" description="Disordered" evidence="2">
    <location>
        <begin position="26"/>
        <end position="48"/>
    </location>
</feature>
<dbReference type="GO" id="GO:0042578">
    <property type="term" value="F:phosphoric ester hydrolase activity"/>
    <property type="evidence" value="ECO:0007669"/>
    <property type="project" value="UniProtKB-ARBA"/>
</dbReference>
<dbReference type="RefSeq" id="WP_338180647.1">
    <property type="nucleotide sequence ID" value="NZ_JAEKNQ010000044.1"/>
</dbReference>
<dbReference type="InterPro" id="IPR017850">
    <property type="entry name" value="Alkaline_phosphatase_core_sf"/>
</dbReference>
<organism evidence="4 5">
    <name type="scientific">Candidatus Dormiibacter inghamiae</name>
    <dbReference type="NCBI Taxonomy" id="3127013"/>
    <lineage>
        <taxon>Bacteria</taxon>
        <taxon>Bacillati</taxon>
        <taxon>Candidatus Dormiibacterota</taxon>
        <taxon>Candidatus Dormibacteria</taxon>
        <taxon>Candidatus Dormibacterales</taxon>
        <taxon>Candidatus Dormibacteraceae</taxon>
        <taxon>Candidatus Dormiibacter</taxon>
    </lineage>
</organism>
<accession>A0A934K8U7</accession>
<proteinExistence type="predicted"/>
<feature type="signal peptide" evidence="3">
    <location>
        <begin position="1"/>
        <end position="25"/>
    </location>
</feature>
<dbReference type="AlphaFoldDB" id="A0A934K8U7"/>
<keyword evidence="1" id="KW-0378">Hydrolase</keyword>
<reference evidence="4 5" key="1">
    <citation type="submission" date="2020-10" db="EMBL/GenBank/DDBJ databases">
        <title>Ca. Dormibacterota MAGs.</title>
        <authorList>
            <person name="Montgomery K."/>
        </authorList>
    </citation>
    <scope>NUCLEOTIDE SEQUENCE [LARGE SCALE GENOMIC DNA]</scope>
    <source>
        <strain evidence="4">SC8811_S16_3</strain>
    </source>
</reference>
<name>A0A934K8U7_9BACT</name>
<evidence type="ECO:0000256" key="2">
    <source>
        <dbReference type="SAM" id="MobiDB-lite"/>
    </source>
</evidence>
<dbReference type="Proteomes" id="UP000620075">
    <property type="component" value="Unassembled WGS sequence"/>
</dbReference>
<evidence type="ECO:0000256" key="1">
    <source>
        <dbReference type="ARBA" id="ARBA00022801"/>
    </source>
</evidence>
<protein>
    <submittedName>
        <fullName evidence="4">Alkaline phosphatase family protein</fullName>
    </submittedName>
</protein>
<sequence length="487" mass="52627">MRRLLSRAAFIGVLAALLLPIPASADDSTGGDQSGGNQTGENQRANSPIKHTIIVYQENISFDHYFGTYGRGANGIPAGTRLTHTNGTTTYGPYAPSKLSGQTQTSTCDVDHGYTDMIQMANHGRMDMYLQYGNNKTVPNPSTSMSCPSFETNPNGQALALGYYEGRPGDPSSPLQNYWSLARRYTLADNFFQGVYGPSTPGAQWLVAATNNTVHDPNPIGDVCNDYAPSISPQNIPNLGAEASAKGVSWAWFQGGFGKCVGSATNGYSAHHDPFQYFASTADLSHQWAWDPKLNYAQADRHQRDLDLFYAALSGSPVNGRVPDLPAISWVKAPSASDGHPGYSSPVADDQFVGELAKRLKASRYWKDSALMVAFDESGGWWDHAAPPDLGGRFATWVNGQPNLTGCQYPGDGLPCGEAGLGPRMPMLVISRFAKRGYVDHNLLNTASLAKWVEWNHHLPPLGVWGDRDVKAGSLLGAFRFDAQEGD</sequence>
<evidence type="ECO:0000256" key="3">
    <source>
        <dbReference type="SAM" id="SignalP"/>
    </source>
</evidence>